<feature type="domain" description="PKD/Chitinase" evidence="2">
    <location>
        <begin position="1177"/>
        <end position="1251"/>
    </location>
</feature>
<dbReference type="Proteomes" id="UP001597475">
    <property type="component" value="Unassembled WGS sequence"/>
</dbReference>
<sequence>MNKKYTLLPLLTATLVACGGGGTPSPANEKPMVSLKRADGSVITTATYLGADDRIIVSSSDADGNITKVQWKIDDKAGEFSGTDVKSRLELPLTGLSNGTHTAEVTVTDNAGATATASTTFNVDAVAPAISKITLNGTQVASGSTTNLTIGDAASLTVTATDSRGTEAAAASPATIRIMEGTSVRATGTNTVTADLSKAADGKDRAAGPVTFTIIAKDSAGNSTASTTTLNFTAAGTVDTTKPTFTWLSPSADFVPGNSSVTVRASASRSGSEVKEAIVYTATCGTVVNGNWNTAGCEDGSKQVVTATVTIGGKAYSDTKTVTVDASAPTVQITSPNTGTEVTGNPVKVNLTATDAVSGVATVVLEASRDGGAFEQVGVLTTASGEITWAPSNGSYTLRATATDRTGNRNTTTVTGINVKLTSSDKTAPTVNGLEILNKAASGVERGTVTAQVTATDADSGVAKVELFDGGTSLGVQTAGVGGKYTFTLDTTKLSDGAHTLRAVATDNVGLSSQTSLTIQTDNTAPAVTWLSPTDGSMVGGTVNLNATTNEGTVEYTVDGEKVTGTSYTFKADGAHTITANATDKAGNTTTSTIKVTSDATAPTAQITSPAQGATITSNPVTVSVNGSDNLSGVKSLEVFANGTSIGTVNGESGTVTWAPQSGDYALTVIATDKAGNRSAAGTPVNVKMQLATADTTRPVFLTTPTLQPAPQNGLSRGNVVVDGNVTDAETGISTVALFDGGLRLSATPSLSKNPDGSTRYAFTLDTRTLSDGPHTLVVQATNGVGLTENKEVAFNIDNTAPVLTWNAPSFVGPTESNTLLLNASSESGASITYAATCGSINGNTWNYKDCADGVTATLTATATDPAGNTTNMTSTITVDMSAPTVQITGPQNGQKFTQNPITVTVNGTDNLGIERIEVFGNTVKIGTVNGAQGTVTWAAPNGTHTIRAIAYDRAGNKNEVQVEQIQVALASSSVITPNTPTVSGTTAGSNPTYLRGLGTVEGSAFSTAGITSGQLVVDGQSSGTSSPASDRTPVRFTFDFNTLNEGLHDIGIRWTDAATAVKDSAKVSVYVDKTAPVITWNTPANGSVTNNKEVALDATATDNASGVASVSYSENGTPLNSTFTEGVHTVTATATDKVGNTASQALSFTVDTTGPVITATSPTNAQEFTSGPVSISATATDNLSSVQSMEATIQGPGDTGPITLGVQSGARYAATFTPVTAGTYTINYTAKDSAGNVASTVTRTFTYSVTIAPAEKAPKPRLTVVGLEEMQGKPFSGNISVNVSANRDDQTLSQIDRMILQTTDKNGVVDNSTYTTTQEQATFSVDTTKLANGPVTLKVIAITKTGLVGTSDSQPVEVFNILNPVLAVAAPSDGATVTTPSLPVRVTLTKNGDTTFQLPSQTIKIELLDSRGRVAVNQDDVVCQSTAEGATYTCNYTFDIAALPADTYTIRTTAVVTVNGVSQQLVSASRFTSNTTSVLPPAATIRFPAITSLRTPARIDSSSGFMVNVSDNTGVAVVEARLVGPFDATKQLAPNGTTQCVESAPVGNPVDAVNVLLLNQGFSPLISLGDVILPNLDIDGSAYVPDNDPNERYDLRVTVVDSEGNRNIQCIPVTINRAATKEDRSLNKYEATATTSPTPANTAPGELNYLSGTWTLTGLTNSSRVAGVLYINGVQKNISFTADAKDKDIDKRAKVTVAFGDEGVYSINWLVEDMTTGIVTSVAGPSVTVKKNKE</sequence>
<comment type="caution">
    <text evidence="3">The sequence shown here is derived from an EMBL/GenBank/DDBJ whole genome shotgun (WGS) entry which is preliminary data.</text>
</comment>
<evidence type="ECO:0000256" key="1">
    <source>
        <dbReference type="SAM" id="SignalP"/>
    </source>
</evidence>
<dbReference type="InterPro" id="IPR035986">
    <property type="entry name" value="PKD_dom_sf"/>
</dbReference>
<feature type="signal peptide" evidence="1">
    <location>
        <begin position="1"/>
        <end position="19"/>
    </location>
</feature>
<evidence type="ECO:0000313" key="3">
    <source>
        <dbReference type="EMBL" id="MFD2609951.1"/>
    </source>
</evidence>
<keyword evidence="4" id="KW-1185">Reference proteome</keyword>
<feature type="chain" id="PRO_5046204994" evidence="1">
    <location>
        <begin position="20"/>
        <end position="1735"/>
    </location>
</feature>
<organism evidence="3 4">
    <name type="scientific">Deinococcus taklimakanensis</name>
    <dbReference type="NCBI Taxonomy" id="536443"/>
    <lineage>
        <taxon>Bacteria</taxon>
        <taxon>Thermotogati</taxon>
        <taxon>Deinococcota</taxon>
        <taxon>Deinococci</taxon>
        <taxon>Deinococcales</taxon>
        <taxon>Deinococcaceae</taxon>
        <taxon>Deinococcus</taxon>
    </lineage>
</organism>
<feature type="domain" description="PKD/Chitinase" evidence="2">
    <location>
        <begin position="525"/>
        <end position="599"/>
    </location>
</feature>
<dbReference type="InterPro" id="IPR022409">
    <property type="entry name" value="PKD/Chitinase_dom"/>
</dbReference>
<dbReference type="SMART" id="SM00089">
    <property type="entry name" value="PKD"/>
    <property type="match status" value="4"/>
</dbReference>
<dbReference type="EMBL" id="JBHUMK010000048">
    <property type="protein sequence ID" value="MFD2609951.1"/>
    <property type="molecule type" value="Genomic_DNA"/>
</dbReference>
<feature type="domain" description="PKD/Chitinase" evidence="2">
    <location>
        <begin position="40"/>
        <end position="126"/>
    </location>
</feature>
<dbReference type="Pfam" id="PF17957">
    <property type="entry name" value="Big_7"/>
    <property type="match status" value="7"/>
</dbReference>
<gene>
    <name evidence="3" type="ORF">ACFSR9_10970</name>
</gene>
<dbReference type="Gene3D" id="2.60.40.10">
    <property type="entry name" value="Immunoglobulins"/>
    <property type="match status" value="11"/>
</dbReference>
<protein>
    <submittedName>
        <fullName evidence="3">Beta strand repeat-containing protein</fullName>
    </submittedName>
</protein>
<name>A0ABW5P3Y3_9DEIO</name>
<dbReference type="InterPro" id="IPR013783">
    <property type="entry name" value="Ig-like_fold"/>
</dbReference>
<evidence type="ECO:0000313" key="4">
    <source>
        <dbReference type="Proteomes" id="UP001597475"/>
    </source>
</evidence>
<feature type="domain" description="PKD/Chitinase" evidence="2">
    <location>
        <begin position="1086"/>
        <end position="1154"/>
    </location>
</feature>
<reference evidence="4" key="1">
    <citation type="journal article" date="2019" name="Int. J. Syst. Evol. Microbiol.">
        <title>The Global Catalogue of Microorganisms (GCM) 10K type strain sequencing project: providing services to taxonomists for standard genome sequencing and annotation.</title>
        <authorList>
            <consortium name="The Broad Institute Genomics Platform"/>
            <consortium name="The Broad Institute Genome Sequencing Center for Infectious Disease"/>
            <person name="Wu L."/>
            <person name="Ma J."/>
        </authorList>
    </citation>
    <scope>NUCLEOTIDE SEQUENCE [LARGE SCALE GENOMIC DNA]</scope>
    <source>
        <strain evidence="4">KCTC 33842</strain>
    </source>
</reference>
<proteinExistence type="predicted"/>
<dbReference type="SUPFAM" id="SSF49299">
    <property type="entry name" value="PKD domain"/>
    <property type="match status" value="1"/>
</dbReference>
<dbReference type="RefSeq" id="WP_386845727.1">
    <property type="nucleotide sequence ID" value="NZ_JBHUMK010000048.1"/>
</dbReference>
<accession>A0ABW5P3Y3</accession>
<keyword evidence="1" id="KW-0732">Signal</keyword>
<evidence type="ECO:0000259" key="2">
    <source>
        <dbReference type="SMART" id="SM00089"/>
    </source>
</evidence>
<dbReference type="PROSITE" id="PS51257">
    <property type="entry name" value="PROKAR_LIPOPROTEIN"/>
    <property type="match status" value="1"/>
</dbReference>